<organism evidence="2">
    <name type="scientific">Sesamum latifolium</name>
    <dbReference type="NCBI Taxonomy" id="2727402"/>
    <lineage>
        <taxon>Eukaryota</taxon>
        <taxon>Viridiplantae</taxon>
        <taxon>Streptophyta</taxon>
        <taxon>Embryophyta</taxon>
        <taxon>Tracheophyta</taxon>
        <taxon>Spermatophyta</taxon>
        <taxon>Magnoliopsida</taxon>
        <taxon>eudicotyledons</taxon>
        <taxon>Gunneridae</taxon>
        <taxon>Pentapetalae</taxon>
        <taxon>asterids</taxon>
        <taxon>lamiids</taxon>
        <taxon>Lamiales</taxon>
        <taxon>Pedaliaceae</taxon>
        <taxon>Sesamum</taxon>
    </lineage>
</organism>
<evidence type="ECO:0000313" key="2">
    <source>
        <dbReference type="EMBL" id="KAL0450744.1"/>
    </source>
</evidence>
<feature type="compositionally biased region" description="Polar residues" evidence="1">
    <location>
        <begin position="249"/>
        <end position="278"/>
    </location>
</feature>
<feature type="region of interest" description="Disordered" evidence="1">
    <location>
        <begin position="362"/>
        <end position="396"/>
    </location>
</feature>
<accession>A0AAW2XAC3</accession>
<comment type="caution">
    <text evidence="2">The sequence shown here is derived from an EMBL/GenBank/DDBJ whole genome shotgun (WGS) entry which is preliminary data.</text>
</comment>
<feature type="compositionally biased region" description="Basic and acidic residues" evidence="1">
    <location>
        <begin position="477"/>
        <end position="487"/>
    </location>
</feature>
<feature type="region of interest" description="Disordered" evidence="1">
    <location>
        <begin position="209"/>
        <end position="328"/>
    </location>
</feature>
<reference evidence="2" key="2">
    <citation type="journal article" date="2024" name="Plant">
        <title>Genomic evolution and insights into agronomic trait innovations of Sesamum species.</title>
        <authorList>
            <person name="Miao H."/>
            <person name="Wang L."/>
            <person name="Qu L."/>
            <person name="Liu H."/>
            <person name="Sun Y."/>
            <person name="Le M."/>
            <person name="Wang Q."/>
            <person name="Wei S."/>
            <person name="Zheng Y."/>
            <person name="Lin W."/>
            <person name="Duan Y."/>
            <person name="Cao H."/>
            <person name="Xiong S."/>
            <person name="Wang X."/>
            <person name="Wei L."/>
            <person name="Li C."/>
            <person name="Ma Q."/>
            <person name="Ju M."/>
            <person name="Zhao R."/>
            <person name="Li G."/>
            <person name="Mu C."/>
            <person name="Tian Q."/>
            <person name="Mei H."/>
            <person name="Zhang T."/>
            <person name="Gao T."/>
            <person name="Zhang H."/>
        </authorList>
    </citation>
    <scope>NUCLEOTIDE SEQUENCE</scope>
    <source>
        <strain evidence="2">KEN1</strain>
    </source>
</reference>
<dbReference type="InterPro" id="IPR044216">
    <property type="entry name" value="WDL7"/>
</dbReference>
<proteinExistence type="predicted"/>
<dbReference type="PANTHER" id="PTHR47067:SF7">
    <property type="entry name" value="TPX2 (TARGETING PROTEIN FOR XKLP2) PROTEIN FAMILY"/>
    <property type="match status" value="1"/>
</dbReference>
<feature type="region of interest" description="Disordered" evidence="1">
    <location>
        <begin position="477"/>
        <end position="564"/>
    </location>
</feature>
<dbReference type="AlphaFoldDB" id="A0AAW2XAC3"/>
<gene>
    <name evidence="2" type="ORF">Slati_1630800</name>
</gene>
<dbReference type="EMBL" id="JACGWN010000005">
    <property type="protein sequence ID" value="KAL0450744.1"/>
    <property type="molecule type" value="Genomic_DNA"/>
</dbReference>
<protein>
    <submittedName>
        <fullName evidence="2">Protein WVD2-like 7</fullName>
    </submittedName>
</protein>
<evidence type="ECO:0000256" key="1">
    <source>
        <dbReference type="SAM" id="MobiDB-lite"/>
    </source>
</evidence>
<name>A0AAW2XAC3_9LAMI</name>
<feature type="compositionally biased region" description="Polar residues" evidence="1">
    <location>
        <begin position="299"/>
        <end position="310"/>
    </location>
</feature>
<feature type="compositionally biased region" description="Polar residues" evidence="1">
    <location>
        <begin position="318"/>
        <end position="327"/>
    </location>
</feature>
<sequence length="564" mass="60796">MGPLKAEKGGQNPTKNEFSFFLVLWCSKVVSPAFSNSSANRMGDSACLMHSFTYASALPNESTLGNPMHALGDSISFGRFMTESLSWEKWSTFSHKKYVEEAERYAQPGSVAQKKAFFEAHYKKIAARKAAALLEQENAAKITEAEGVGDNNAYDEKGVILNSHSDAEVKIEEVKIQEDTKEDSVVDVNEHGLIVAVGIGKEEEHAVIPETEASNEKRNSVNQLDKVGNQDTVSVLGSSETPKLERPSLKQNSVASPDIPSLSSNEKPGLSLLNTSIQDKPWKNPSTPAKPVTPHPMENENNVPQSTTKSSVDKKGASPNSLLSSMNLVPIEVPDKEPVSATKTTEISGLACSTPLRTPLTAASKGESTYPAATPLSESKRTKTTIDPSAPGSKTTAPKWHVLSAVCSKSLTACRRKLQSSTSSTPVVLRTEERPAKGNQKPKNFKGSIVLQAKAGKKFAKLSCGFCFRTRPLPDFNKETEAPETRMKKTPAAQPEPAVLGRSGLDKRQGTISMPPPPPPPTCLAKNSASKNVSRKNVRNPSKFLANSLPDGITHENASPNIQQ</sequence>
<feature type="compositionally biased region" description="Polar residues" evidence="1">
    <location>
        <begin position="229"/>
        <end position="241"/>
    </location>
</feature>
<reference evidence="2" key="1">
    <citation type="submission" date="2020-06" db="EMBL/GenBank/DDBJ databases">
        <authorList>
            <person name="Li T."/>
            <person name="Hu X."/>
            <person name="Zhang T."/>
            <person name="Song X."/>
            <person name="Zhang H."/>
            <person name="Dai N."/>
            <person name="Sheng W."/>
            <person name="Hou X."/>
            <person name="Wei L."/>
        </authorList>
    </citation>
    <scope>NUCLEOTIDE SEQUENCE</scope>
    <source>
        <strain evidence="2">KEN1</strain>
        <tissue evidence="2">Leaf</tissue>
    </source>
</reference>
<dbReference type="PANTHER" id="PTHR47067">
    <property type="entry name" value="TPX2 (TARGETING PROTEIN FOR XKLP2) PROTEIN FAMILY-RELATED"/>
    <property type="match status" value="1"/>
</dbReference>